<proteinExistence type="predicted"/>
<feature type="non-terminal residue" evidence="1">
    <location>
        <position position="1"/>
    </location>
</feature>
<comment type="caution">
    <text evidence="1">The sequence shown here is derived from an EMBL/GenBank/DDBJ whole genome shotgun (WGS) entry which is preliminary data.</text>
</comment>
<accession>S8EP84</accession>
<keyword evidence="2" id="KW-1185">Reference proteome</keyword>
<sequence length="101" mass="11261">LLRDLSVRSGLFPSRLWILAPKKSVCTNDLGLYSKFPWGCTGEQLPYSPLSALPRAIDIIRSTKIDFAENQLYPILVGLSPLATSHPRILPHTWVRSSKAC</sequence>
<dbReference type="OrthoDB" id="10567599at2759"/>
<reference evidence="1 2" key="1">
    <citation type="journal article" date="2013" name="BMC Genomics">
        <title>The miniature genome of a carnivorous plant Genlisea aurea contains a low number of genes and short non-coding sequences.</title>
        <authorList>
            <person name="Leushkin E.V."/>
            <person name="Sutormin R.A."/>
            <person name="Nabieva E.R."/>
            <person name="Penin A.A."/>
            <person name="Kondrashov A.S."/>
            <person name="Logacheva M.D."/>
        </authorList>
    </citation>
    <scope>NUCLEOTIDE SEQUENCE [LARGE SCALE GENOMIC DNA]</scope>
</reference>
<evidence type="ECO:0000313" key="2">
    <source>
        <dbReference type="Proteomes" id="UP000015453"/>
    </source>
</evidence>
<dbReference type="EMBL" id="AUSU01000008">
    <property type="protein sequence ID" value="EPS74717.1"/>
    <property type="molecule type" value="Genomic_DNA"/>
</dbReference>
<organism evidence="1 2">
    <name type="scientific">Genlisea aurea</name>
    <dbReference type="NCBI Taxonomy" id="192259"/>
    <lineage>
        <taxon>Eukaryota</taxon>
        <taxon>Viridiplantae</taxon>
        <taxon>Streptophyta</taxon>
        <taxon>Embryophyta</taxon>
        <taxon>Tracheophyta</taxon>
        <taxon>Spermatophyta</taxon>
        <taxon>Magnoliopsida</taxon>
        <taxon>eudicotyledons</taxon>
        <taxon>Gunneridae</taxon>
        <taxon>Pentapetalae</taxon>
        <taxon>asterids</taxon>
        <taxon>lamiids</taxon>
        <taxon>Lamiales</taxon>
        <taxon>Lentibulariaceae</taxon>
        <taxon>Genlisea</taxon>
    </lineage>
</organism>
<protein>
    <submittedName>
        <fullName evidence="1">Uncharacterized protein</fullName>
    </submittedName>
</protein>
<dbReference type="AlphaFoldDB" id="S8EP84"/>
<name>S8EP84_9LAMI</name>
<dbReference type="Proteomes" id="UP000015453">
    <property type="component" value="Unassembled WGS sequence"/>
</dbReference>
<evidence type="ECO:0000313" key="1">
    <source>
        <dbReference type="EMBL" id="EPS74717.1"/>
    </source>
</evidence>
<gene>
    <name evidence="1" type="ORF">M569_00042</name>
</gene>